<dbReference type="Proteomes" id="UP000033710">
    <property type="component" value="Unassembled WGS sequence"/>
</dbReference>
<feature type="region of interest" description="Disordered" evidence="1">
    <location>
        <begin position="65"/>
        <end position="89"/>
    </location>
</feature>
<evidence type="ECO:0000313" key="3">
    <source>
        <dbReference type="Proteomes" id="UP000033710"/>
    </source>
</evidence>
<dbReference type="KEGG" id="ssck:SPSK_05504"/>
<reference evidence="2 3" key="1">
    <citation type="journal article" date="2014" name="BMC Genomics">
        <title>Comparative genomics of the major fungal agents of human and animal Sporotrichosis: Sporothrix schenckii and Sporothrix brasiliensis.</title>
        <authorList>
            <person name="Teixeira M.M."/>
            <person name="de Almeida L.G."/>
            <person name="Kubitschek-Barreira P."/>
            <person name="Alves F.L."/>
            <person name="Kioshima E.S."/>
            <person name="Abadio A.K."/>
            <person name="Fernandes L."/>
            <person name="Derengowski L.S."/>
            <person name="Ferreira K.S."/>
            <person name="Souza R.C."/>
            <person name="Ruiz J.C."/>
            <person name="de Andrade N.C."/>
            <person name="Paes H.C."/>
            <person name="Nicola A.M."/>
            <person name="Albuquerque P."/>
            <person name="Gerber A.L."/>
            <person name="Martins V.P."/>
            <person name="Peconick L.D."/>
            <person name="Neto A.V."/>
            <person name="Chaucanez C.B."/>
            <person name="Silva P.A."/>
            <person name="Cunha O.L."/>
            <person name="de Oliveira F.F."/>
            <person name="dos Santos T.C."/>
            <person name="Barros A.L."/>
            <person name="Soares M.A."/>
            <person name="de Oliveira L.M."/>
            <person name="Marini M.M."/>
            <person name="Villalobos-Duno H."/>
            <person name="Cunha M.M."/>
            <person name="de Hoog S."/>
            <person name="da Silveira J.F."/>
            <person name="Henrissat B."/>
            <person name="Nino-Vega G.A."/>
            <person name="Cisalpino P.S."/>
            <person name="Mora-Montes H.M."/>
            <person name="Almeida S.R."/>
            <person name="Stajich J.E."/>
            <person name="Lopes-Bezerra L.M."/>
            <person name="Vasconcelos A.T."/>
            <person name="Felipe M.S."/>
        </authorList>
    </citation>
    <scope>NUCLEOTIDE SEQUENCE [LARGE SCALE GENOMIC DNA]</scope>
    <source>
        <strain evidence="2 3">1099-18</strain>
    </source>
</reference>
<sequence length="245" mass="26574">MRLRKQRTQRTTTRADGKQSKTDTTQDPNTYTFFAPAARRARLGASGNTNHGGRWLFTQSAAREDGIETRRQKEGAREGRGSGGPGGCGGEATQKVAICGYEREAASERERRHGTGVCELGDRNGHRARQKRLACGVGVGGVCTFERAVVVVVEMVRIRPDVFGLGLWLWLTDDGTGGRRYQNAQYPSGWLLRVVLRGGKGGGFGRLGAWGKEGTSGNVFLCCRQVQGGMRQQVAPSPAAFRSKT</sequence>
<gene>
    <name evidence="2" type="ORF">SPSK_05504</name>
</gene>
<dbReference type="EMBL" id="AXCR01000012">
    <property type="protein sequence ID" value="KJR80960.1"/>
    <property type="molecule type" value="Genomic_DNA"/>
</dbReference>
<dbReference type="RefSeq" id="XP_016583636.1">
    <property type="nucleotide sequence ID" value="XM_016732249.1"/>
</dbReference>
<comment type="caution">
    <text evidence="2">The sequence shown here is derived from an EMBL/GenBank/DDBJ whole genome shotgun (WGS) entry which is preliminary data.</text>
</comment>
<evidence type="ECO:0000256" key="1">
    <source>
        <dbReference type="SAM" id="MobiDB-lite"/>
    </source>
</evidence>
<dbReference type="VEuPathDB" id="FungiDB:SPSK_05504"/>
<organism evidence="2 3">
    <name type="scientific">Sporothrix schenckii 1099-18</name>
    <dbReference type="NCBI Taxonomy" id="1397361"/>
    <lineage>
        <taxon>Eukaryota</taxon>
        <taxon>Fungi</taxon>
        <taxon>Dikarya</taxon>
        <taxon>Ascomycota</taxon>
        <taxon>Pezizomycotina</taxon>
        <taxon>Sordariomycetes</taxon>
        <taxon>Sordariomycetidae</taxon>
        <taxon>Ophiostomatales</taxon>
        <taxon>Ophiostomataceae</taxon>
        <taxon>Sporothrix</taxon>
    </lineage>
</organism>
<name>A0A0F2LWV0_SPOSC</name>
<dbReference type="AlphaFoldDB" id="A0A0F2LWV0"/>
<reference evidence="2 3" key="2">
    <citation type="journal article" date="2015" name="Eukaryot. Cell">
        <title>Asexual propagation of a virulent clone complex in a human and feline outbreak of sporotrichosis.</title>
        <authorList>
            <person name="Teixeira Mde M."/>
            <person name="Rodrigues A.M."/>
            <person name="Tsui C.K."/>
            <person name="de Almeida L.G."/>
            <person name="Van Diepeningen A.D."/>
            <person name="van den Ende B.G."/>
            <person name="Fernandes G.F."/>
            <person name="Kano R."/>
            <person name="Hamelin R.C."/>
            <person name="Lopes-Bezerra L.M."/>
            <person name="Vasconcelos A.T."/>
            <person name="de Hoog S."/>
            <person name="de Camargo Z.P."/>
            <person name="Felipe M.S."/>
        </authorList>
    </citation>
    <scope>NUCLEOTIDE SEQUENCE [LARGE SCALE GENOMIC DNA]</scope>
    <source>
        <strain evidence="2 3">1099-18</strain>
    </source>
</reference>
<accession>A0A0F2LWV0</accession>
<proteinExistence type="predicted"/>
<feature type="region of interest" description="Disordered" evidence="1">
    <location>
        <begin position="1"/>
        <end position="30"/>
    </location>
</feature>
<evidence type="ECO:0000313" key="2">
    <source>
        <dbReference type="EMBL" id="KJR80960.1"/>
    </source>
</evidence>
<dbReference type="GeneID" id="27667526"/>
<protein>
    <submittedName>
        <fullName evidence="2">Uncharacterized protein</fullName>
    </submittedName>
</protein>
<feature type="compositionally biased region" description="Basic and acidic residues" evidence="1">
    <location>
        <begin position="65"/>
        <end position="80"/>
    </location>
</feature>